<protein>
    <submittedName>
        <fullName evidence="1">Uncharacterized protein</fullName>
    </submittedName>
</protein>
<gene>
    <name evidence="1" type="ORF">TNIN_237631</name>
</gene>
<proteinExistence type="predicted"/>
<reference evidence="1" key="1">
    <citation type="submission" date="2020-08" db="EMBL/GenBank/DDBJ databases">
        <title>Multicomponent nature underlies the extraordinary mechanical properties of spider dragline silk.</title>
        <authorList>
            <person name="Kono N."/>
            <person name="Nakamura H."/>
            <person name="Mori M."/>
            <person name="Yoshida Y."/>
            <person name="Ohtoshi R."/>
            <person name="Malay A.D."/>
            <person name="Moran D.A.P."/>
            <person name="Tomita M."/>
            <person name="Numata K."/>
            <person name="Arakawa K."/>
        </authorList>
    </citation>
    <scope>NUCLEOTIDE SEQUENCE</scope>
</reference>
<organism evidence="1 2">
    <name type="scientific">Trichonephila inaurata madagascariensis</name>
    <dbReference type="NCBI Taxonomy" id="2747483"/>
    <lineage>
        <taxon>Eukaryota</taxon>
        <taxon>Metazoa</taxon>
        <taxon>Ecdysozoa</taxon>
        <taxon>Arthropoda</taxon>
        <taxon>Chelicerata</taxon>
        <taxon>Arachnida</taxon>
        <taxon>Araneae</taxon>
        <taxon>Araneomorphae</taxon>
        <taxon>Entelegynae</taxon>
        <taxon>Araneoidea</taxon>
        <taxon>Nephilidae</taxon>
        <taxon>Trichonephila</taxon>
        <taxon>Trichonephila inaurata</taxon>
    </lineage>
</organism>
<name>A0A8X6MLV5_9ARAC</name>
<evidence type="ECO:0000313" key="1">
    <source>
        <dbReference type="EMBL" id="GFS64575.1"/>
    </source>
</evidence>
<accession>A0A8X6MLV5</accession>
<sequence>MVFAEIHVKEGGKERNKLLLGNSSPSLPPSKKKWSFSEWDIKSYWKVRSMFPSCIVKRDFEVSIGLNLLCSIFRVAENEVFCIENSLCCEKFGISTMVGKFQIK</sequence>
<dbReference type="Proteomes" id="UP000886998">
    <property type="component" value="Unassembled WGS sequence"/>
</dbReference>
<dbReference type="AlphaFoldDB" id="A0A8X6MLV5"/>
<evidence type="ECO:0000313" key="2">
    <source>
        <dbReference type="Proteomes" id="UP000886998"/>
    </source>
</evidence>
<comment type="caution">
    <text evidence="1">The sequence shown here is derived from an EMBL/GenBank/DDBJ whole genome shotgun (WGS) entry which is preliminary data.</text>
</comment>
<dbReference type="EMBL" id="BMAV01028051">
    <property type="protein sequence ID" value="GFS64575.1"/>
    <property type="molecule type" value="Genomic_DNA"/>
</dbReference>
<keyword evidence="2" id="KW-1185">Reference proteome</keyword>